<evidence type="ECO:0000256" key="3">
    <source>
        <dbReference type="ARBA" id="ARBA00022525"/>
    </source>
</evidence>
<accession>Q40384</accession>
<evidence type="ECO:0000256" key="10">
    <source>
        <dbReference type="ARBA" id="ARBA00023239"/>
    </source>
</evidence>
<organism evidence="13">
    <name type="scientific">Nicotiana alata</name>
    <name type="common">Winged tobacco</name>
    <name type="synonym">Persian tobacco</name>
    <dbReference type="NCBI Taxonomy" id="4087"/>
    <lineage>
        <taxon>Eukaryota</taxon>
        <taxon>Viridiplantae</taxon>
        <taxon>Streptophyta</taxon>
        <taxon>Embryophyta</taxon>
        <taxon>Tracheophyta</taxon>
        <taxon>Spermatophyta</taxon>
        <taxon>Magnoliopsida</taxon>
        <taxon>eudicotyledons</taxon>
        <taxon>Gunneridae</taxon>
        <taxon>Pentapetalae</taxon>
        <taxon>asterids</taxon>
        <taxon>lamiids</taxon>
        <taxon>Solanales</taxon>
        <taxon>Solanaceae</taxon>
        <taxon>Nicotianoideae</taxon>
        <taxon>Nicotianeae</taxon>
        <taxon>Nicotiana</taxon>
    </lineage>
</organism>
<evidence type="ECO:0000256" key="4">
    <source>
        <dbReference type="ARBA" id="ARBA00022722"/>
    </source>
</evidence>
<dbReference type="PROSITE" id="PS00531">
    <property type="entry name" value="RNASE_T2_2"/>
    <property type="match status" value="1"/>
</dbReference>
<sequence length="223" mass="26062">MLNSQITSAVLFLLFALSPIYGDFDYMQLVLTWPASFCYPKNFCSRIAPKNFTIHGLWPDKVRGRLQFCTSEKYVNFAQDSPILDDLDHHWMQLKYHRDFGLENQFLWRGQYQKHGTCCIPRYNQMQYFLLAMRLKDKFDLLATLRTHGITPGTKHTFNETRDAIKTVTNQVDPDLKCVEHIKGVRELYEIGICFTPTADSFFPCPHSNTCDETGITKILFRR</sequence>
<feature type="chain" id="PRO_5004231585" evidence="12">
    <location>
        <begin position="23"/>
        <end position="223"/>
    </location>
</feature>
<evidence type="ECO:0000256" key="2">
    <source>
        <dbReference type="ARBA" id="ARBA00007469"/>
    </source>
</evidence>
<evidence type="ECO:0000256" key="7">
    <source>
        <dbReference type="ARBA" id="ARBA00022801"/>
    </source>
</evidence>
<comment type="similarity">
    <text evidence="2 11">Belongs to the RNase T2 family.</text>
</comment>
<dbReference type="GO" id="GO:0005576">
    <property type="term" value="C:extracellular region"/>
    <property type="evidence" value="ECO:0007669"/>
    <property type="project" value="UniProtKB-SubCell"/>
</dbReference>
<dbReference type="Pfam" id="PF00445">
    <property type="entry name" value="Ribonuclease_T2"/>
    <property type="match status" value="1"/>
</dbReference>
<keyword evidence="3" id="KW-0964">Secreted</keyword>
<comment type="subcellular location">
    <subcellularLocation>
        <location evidence="1">Secreted</location>
        <location evidence="1">Extracellular space</location>
    </subcellularLocation>
</comment>
<evidence type="ECO:0000313" key="13">
    <source>
        <dbReference type="EMBL" id="AAA87045.1"/>
    </source>
</evidence>
<keyword evidence="10" id="KW-0456">Lyase</keyword>
<dbReference type="GO" id="GO:0003723">
    <property type="term" value="F:RNA binding"/>
    <property type="evidence" value="ECO:0007669"/>
    <property type="project" value="InterPro"/>
</dbReference>
<evidence type="ECO:0000256" key="6">
    <source>
        <dbReference type="ARBA" id="ARBA00022759"/>
    </source>
</evidence>
<dbReference type="Gene3D" id="3.90.730.10">
    <property type="entry name" value="Ribonuclease T2-like"/>
    <property type="match status" value="1"/>
</dbReference>
<protein>
    <submittedName>
        <fullName evidence="13">SA2-RNase</fullName>
    </submittedName>
</protein>
<evidence type="ECO:0000256" key="5">
    <source>
        <dbReference type="ARBA" id="ARBA00022729"/>
    </source>
</evidence>
<dbReference type="PANTHER" id="PTHR11240:SF81">
    <property type="entry name" value="RIBONUCLEASE S-2"/>
    <property type="match status" value="1"/>
</dbReference>
<keyword evidence="7" id="KW-0378">Hydrolase</keyword>
<dbReference type="GO" id="GO:0006401">
    <property type="term" value="P:RNA catabolic process"/>
    <property type="evidence" value="ECO:0007669"/>
    <property type="project" value="TreeGrafter"/>
</dbReference>
<dbReference type="InterPro" id="IPR033130">
    <property type="entry name" value="RNase_T2_His_AS_2"/>
</dbReference>
<evidence type="ECO:0000256" key="8">
    <source>
        <dbReference type="ARBA" id="ARBA00023157"/>
    </source>
</evidence>
<evidence type="ECO:0000256" key="1">
    <source>
        <dbReference type="ARBA" id="ARBA00004239"/>
    </source>
</evidence>
<keyword evidence="6" id="KW-0255">Endonuclease</keyword>
<dbReference type="PROSITE" id="PS00530">
    <property type="entry name" value="RNASE_T2_1"/>
    <property type="match status" value="1"/>
</dbReference>
<dbReference type="AlphaFoldDB" id="Q40384"/>
<feature type="signal peptide" evidence="12">
    <location>
        <begin position="1"/>
        <end position="22"/>
    </location>
</feature>
<name>Q40384_NICAL</name>
<dbReference type="GO" id="GO:0016787">
    <property type="term" value="F:hydrolase activity"/>
    <property type="evidence" value="ECO:0007669"/>
    <property type="project" value="UniProtKB-KW"/>
</dbReference>
<keyword evidence="8" id="KW-1015">Disulfide bond</keyword>
<evidence type="ECO:0000256" key="9">
    <source>
        <dbReference type="ARBA" id="ARBA00023180"/>
    </source>
</evidence>
<proteinExistence type="inferred from homology"/>
<dbReference type="InterPro" id="IPR036430">
    <property type="entry name" value="RNase_T2-like_sf"/>
</dbReference>
<evidence type="ECO:0000256" key="11">
    <source>
        <dbReference type="RuleBase" id="RU004328"/>
    </source>
</evidence>
<dbReference type="PANTHER" id="PTHR11240">
    <property type="entry name" value="RIBONUCLEASE T2"/>
    <property type="match status" value="1"/>
</dbReference>
<keyword evidence="5 12" id="KW-0732">Signal</keyword>
<reference evidence="13" key="1">
    <citation type="submission" date="1996-01" db="EMBL/GenBank/DDBJ databases">
        <authorList>
            <person name="McClure B.A."/>
            <person name="Mou B."/>
            <person name="Murfett J.M."/>
        </authorList>
    </citation>
    <scope>NUCLEOTIDE SEQUENCE</scope>
</reference>
<evidence type="ECO:0000256" key="12">
    <source>
        <dbReference type="SAM" id="SignalP"/>
    </source>
</evidence>
<dbReference type="GO" id="GO:0033897">
    <property type="term" value="F:ribonuclease T2 activity"/>
    <property type="evidence" value="ECO:0007669"/>
    <property type="project" value="InterPro"/>
</dbReference>
<dbReference type="SUPFAM" id="SSF55895">
    <property type="entry name" value="Ribonuclease Rh-like"/>
    <property type="match status" value="1"/>
</dbReference>
<keyword evidence="9" id="KW-0325">Glycoprotein</keyword>
<keyword evidence="4" id="KW-0540">Nuclease</keyword>
<dbReference type="InterPro" id="IPR001568">
    <property type="entry name" value="RNase_T2-like"/>
</dbReference>
<dbReference type="InterPro" id="IPR018188">
    <property type="entry name" value="RNase_T2_His_AS_1"/>
</dbReference>
<dbReference type="CDD" id="cd01061">
    <property type="entry name" value="RNase_T2_euk"/>
    <property type="match status" value="1"/>
</dbReference>
<dbReference type="InterPro" id="IPR033697">
    <property type="entry name" value="Ribonuclease_T2_eukaryotic"/>
</dbReference>
<dbReference type="EMBL" id="U45957">
    <property type="protein sequence ID" value="AAA87045.1"/>
    <property type="molecule type" value="Genomic_DNA"/>
</dbReference>